<organism evidence="2 4">
    <name type="scientific">Sedimentisphaera salicampi</name>
    <dbReference type="NCBI Taxonomy" id="1941349"/>
    <lineage>
        <taxon>Bacteria</taxon>
        <taxon>Pseudomonadati</taxon>
        <taxon>Planctomycetota</taxon>
        <taxon>Phycisphaerae</taxon>
        <taxon>Sedimentisphaerales</taxon>
        <taxon>Sedimentisphaeraceae</taxon>
        <taxon>Sedimentisphaera</taxon>
    </lineage>
</organism>
<keyword evidence="1" id="KW-0479">Metal-binding</keyword>
<evidence type="ECO:0000313" key="4">
    <source>
        <dbReference type="Proteomes" id="UP000193334"/>
    </source>
</evidence>
<keyword evidence="1" id="KW-0413">Isomerase</keyword>
<dbReference type="InterPro" id="IPR032586">
    <property type="entry name" value="UxaE"/>
</dbReference>
<dbReference type="Pfam" id="PF16257">
    <property type="entry name" value="UxaE"/>
    <property type="match status" value="1"/>
</dbReference>
<evidence type="ECO:0000313" key="2">
    <source>
        <dbReference type="EMBL" id="ARN56148.1"/>
    </source>
</evidence>
<comment type="cofactor">
    <cofactor evidence="1">
        <name>a divalent metal cation</name>
        <dbReference type="ChEBI" id="CHEBI:60240"/>
    </cofactor>
</comment>
<comment type="similarity">
    <text evidence="1">Belongs to the UxaE family.</text>
</comment>
<name>A0A1W6LK27_9BACT</name>
<feature type="active site" description="Proton acceptor" evidence="1">
    <location>
        <position position="78"/>
    </location>
</feature>
<proteinExistence type="inferred from homology"/>
<accession>A0A1W6LK27</accession>
<dbReference type="RefSeq" id="WP_085754861.1">
    <property type="nucleotide sequence ID" value="NZ_CP021023.1"/>
</dbReference>
<comment type="function">
    <text evidence="1">Catalyzes the epimerization of D-tagaturonate (D-TagA) to D-fructuronate (D-FruA).</text>
</comment>
<protein>
    <recommendedName>
        <fullName evidence="1">Tagaturonate/fructuronate epimerase</fullName>
        <shortName evidence="1">D-TagA/D-FruA epimerase</shortName>
        <ecNumber evidence="1">5.1.2.7</ecNumber>
    </recommendedName>
</protein>
<keyword evidence="4" id="KW-1185">Reference proteome</keyword>
<reference evidence="4" key="1">
    <citation type="submission" date="2017-04" db="EMBL/GenBank/DDBJ databases">
        <title>Comparative genomics and description of representatives of a novel lineage of planctomycetes thriving in anoxic sediments.</title>
        <authorList>
            <person name="Spring S."/>
            <person name="Bunk B."/>
            <person name="Sproer C."/>
        </authorList>
    </citation>
    <scope>NUCLEOTIDE SEQUENCE [LARGE SCALE GENOMIC DNA]</scope>
    <source>
        <strain evidence="4">ST-PulAB-D4</strain>
    </source>
</reference>
<feature type="binding site" evidence="1">
    <location>
        <position position="217"/>
    </location>
    <ligand>
        <name>a divalent metal cation</name>
        <dbReference type="ChEBI" id="CHEBI:60240"/>
    </ligand>
</feature>
<dbReference type="GO" id="GO:0016856">
    <property type="term" value="F:racemase and epimerase activity, acting on hydroxy acids and derivatives"/>
    <property type="evidence" value="ECO:0007669"/>
    <property type="project" value="UniProtKB-UniRule"/>
</dbReference>
<evidence type="ECO:0000256" key="1">
    <source>
        <dbReference type="HAMAP-Rule" id="MF_02243"/>
    </source>
</evidence>
<feature type="binding site" evidence="1">
    <location>
        <position position="257"/>
    </location>
    <ligand>
        <name>a divalent metal cation</name>
        <dbReference type="ChEBI" id="CHEBI:60240"/>
    </ligand>
</feature>
<dbReference type="KEGG" id="pbp:STSP1_00519"/>
<feature type="active site" description="Proton donor" evidence="1">
    <location>
        <position position="175"/>
    </location>
</feature>
<evidence type="ECO:0000313" key="3">
    <source>
        <dbReference type="EMBL" id="ARN57308.1"/>
    </source>
</evidence>
<comment type="catalytic activity">
    <reaction evidence="1">
        <text>keto-D-tagaturonate = keto-D-fructuronate</text>
        <dbReference type="Rhea" id="RHEA:51656"/>
        <dbReference type="ChEBI" id="CHEBI:17886"/>
        <dbReference type="ChEBI" id="CHEBI:59881"/>
        <dbReference type="EC" id="5.1.2.7"/>
    </reaction>
</comment>
<dbReference type="EMBL" id="CP021023">
    <property type="protein sequence ID" value="ARN56148.1"/>
    <property type="molecule type" value="Genomic_DNA"/>
</dbReference>
<reference evidence="2" key="2">
    <citation type="journal article" date="2018" name="Environ. Microbiol.">
        <title>Genome biology of a novel lineage of planctomycetes widespread in anoxic aquatic environments.</title>
        <authorList>
            <person name="Spring S."/>
            <person name="Bunk B."/>
            <person name="Sproer C."/>
            <person name="Rohde M."/>
            <person name="Klenk H.P."/>
        </authorList>
    </citation>
    <scope>NUCLEOTIDE SEQUENCE</scope>
    <source>
        <strain evidence="2">ST-PulAB-D4</strain>
    </source>
</reference>
<sequence>MELGKYSFGVGDRFGCQGKWQLKAVMQAKEAGIDIVPVWNKSHREHKAIGSRPEDVRLEADKSVESLGWQGAYHVDADHINMGSVSEFIGCSDFFTLDIGDYIGAAPQKQAKEKFTEIAFEYAGKLTIPMLEEEYQITPQDIEAIADKYLYAVKEAGKIYRTIEKAKGRDSFITEVSMDETKSPQTPAELFFIMLMISQEGIPAQTIAPKFTGRFNKGVDYVGDASDFEKEFNQDIAVVQFAAEEFGLPKDIKLSVHSGSDKFSIYKPINKALKKFNAGVHVKTAGTTWLEELIGLAEAGGGGLEIAKRIYKESLERFDELTAPYWSVIDISKERLPTAEEIQRWSSDKFADAIRHEPDSKGFNPDMRQLLHVGYKIAAEMGEEYTLALDQYENCISRNVTNNIYNRHILPLFG</sequence>
<dbReference type="KEGG" id="pbp:STSP1_01711"/>
<dbReference type="AlphaFoldDB" id="A0A1W6LK27"/>
<dbReference type="EMBL" id="CP021023">
    <property type="protein sequence ID" value="ARN57308.1"/>
    <property type="molecule type" value="Genomic_DNA"/>
</dbReference>
<dbReference type="GO" id="GO:0046872">
    <property type="term" value="F:metal ion binding"/>
    <property type="evidence" value="ECO:0007669"/>
    <property type="project" value="UniProtKB-UniRule"/>
</dbReference>
<feature type="binding site" evidence="1">
    <location>
        <position position="79"/>
    </location>
    <ligand>
        <name>a divalent metal cation</name>
        <dbReference type="ChEBI" id="CHEBI:60240"/>
    </ligand>
</feature>
<dbReference type="Proteomes" id="UP000193334">
    <property type="component" value="Chromosome"/>
</dbReference>
<dbReference type="EC" id="5.1.2.7" evidence="1"/>
<dbReference type="STRING" id="1941349.STSP1_00519"/>
<gene>
    <name evidence="1" type="primary">uxaE</name>
    <name evidence="2" type="ORF">STSP1_00519</name>
    <name evidence="3" type="ORF">STSP1_01711</name>
</gene>
<dbReference type="HAMAP" id="MF_02243">
    <property type="entry name" value="UxaE"/>
    <property type="match status" value="1"/>
</dbReference>